<keyword evidence="2" id="KW-1133">Transmembrane helix</keyword>
<proteinExistence type="predicted"/>
<name>A0A4R4ZBY2_9ACTN</name>
<feature type="region of interest" description="Disordered" evidence="1">
    <location>
        <begin position="284"/>
        <end position="322"/>
    </location>
</feature>
<feature type="transmembrane region" description="Helical" evidence="2">
    <location>
        <begin position="41"/>
        <end position="62"/>
    </location>
</feature>
<dbReference type="RefSeq" id="WP_132172163.1">
    <property type="nucleotide sequence ID" value="NZ_SMKX01000091.1"/>
</dbReference>
<reference evidence="3 4" key="1">
    <citation type="submission" date="2019-03" db="EMBL/GenBank/DDBJ databases">
        <title>Draft genome sequences of novel Actinobacteria.</title>
        <authorList>
            <person name="Sahin N."/>
            <person name="Ay H."/>
            <person name="Saygin H."/>
        </authorList>
    </citation>
    <scope>NUCLEOTIDE SEQUENCE [LARGE SCALE GENOMIC DNA]</scope>
    <source>
        <strain evidence="3 4">JCM 13523</strain>
    </source>
</reference>
<keyword evidence="2" id="KW-0472">Membrane</keyword>
<dbReference type="AlphaFoldDB" id="A0A4R4ZBY2"/>
<dbReference type="OrthoDB" id="3294467at2"/>
<evidence type="ECO:0000313" key="3">
    <source>
        <dbReference type="EMBL" id="TDD54934.1"/>
    </source>
</evidence>
<organism evidence="3 4">
    <name type="scientific">Kribbella antibiotica</name>
    <dbReference type="NCBI Taxonomy" id="190195"/>
    <lineage>
        <taxon>Bacteria</taxon>
        <taxon>Bacillati</taxon>
        <taxon>Actinomycetota</taxon>
        <taxon>Actinomycetes</taxon>
        <taxon>Propionibacteriales</taxon>
        <taxon>Kribbellaceae</taxon>
        <taxon>Kribbella</taxon>
    </lineage>
</organism>
<accession>A0A4R4ZBY2</accession>
<dbReference type="Proteomes" id="UP000295124">
    <property type="component" value="Unassembled WGS sequence"/>
</dbReference>
<keyword evidence="4" id="KW-1185">Reference proteome</keyword>
<evidence type="ECO:0000256" key="2">
    <source>
        <dbReference type="SAM" id="Phobius"/>
    </source>
</evidence>
<evidence type="ECO:0000313" key="4">
    <source>
        <dbReference type="Proteomes" id="UP000295124"/>
    </source>
</evidence>
<keyword evidence="2" id="KW-0812">Transmembrane</keyword>
<sequence>MNNSEQQIADSLARHAADAPDDHTLLSAVHGRLRRRRTGRAAGAVVLAAAVVATAFTATNTLRTEPEVAQTKPGWHWESYKTAQVQVPDTWNQYIAGPAPCTFLTPKVAVVGRFYDWISRDRYTCETAVYPLDARVPYVWFGDVQEPGTKQYDGGWSEETRLIGGTKVSVLAPNETMRREILDTARPITSTDAYGCTPTDTGRATEIVNAKVDSAEICEYFDGKLIAGSRVPPRRAAQLGQSLTRDAVRPVAKPLPGCVGDGVQTYLVTLHSGTKSWTVRTQHTSCSNKEHPSVIALRTGPHGPSDPSALFDGVGPVTPPQR</sequence>
<evidence type="ECO:0000256" key="1">
    <source>
        <dbReference type="SAM" id="MobiDB-lite"/>
    </source>
</evidence>
<gene>
    <name evidence="3" type="ORF">E1263_26765</name>
</gene>
<protein>
    <submittedName>
        <fullName evidence="3">Uncharacterized protein</fullName>
    </submittedName>
</protein>
<comment type="caution">
    <text evidence="3">The sequence shown here is derived from an EMBL/GenBank/DDBJ whole genome shotgun (WGS) entry which is preliminary data.</text>
</comment>
<dbReference type="EMBL" id="SMKX01000091">
    <property type="protein sequence ID" value="TDD54934.1"/>
    <property type="molecule type" value="Genomic_DNA"/>
</dbReference>